<evidence type="ECO:0000313" key="1">
    <source>
        <dbReference type="EMBL" id="AUM58593.1"/>
    </source>
</evidence>
<keyword evidence="2" id="KW-1185">Reference proteome</keyword>
<dbReference type="Proteomes" id="UP000240538">
    <property type="component" value="Segment"/>
</dbReference>
<proteinExistence type="predicted"/>
<evidence type="ECO:0000313" key="2">
    <source>
        <dbReference type="Proteomes" id="UP000240538"/>
    </source>
</evidence>
<name>A0A2I6PFU1_9CAUD</name>
<accession>A0A2I6PFU1</accession>
<gene>
    <name evidence="1" type="ORF">phiP43_235</name>
</gene>
<organism evidence="1 2">
    <name type="scientific">Proteus phage phiP4-3</name>
    <dbReference type="NCBI Taxonomy" id="2065203"/>
    <lineage>
        <taxon>Viruses</taxon>
        <taxon>Duplodnaviria</taxon>
        <taxon>Heunggongvirae</taxon>
        <taxon>Uroviricota</taxon>
        <taxon>Caudoviricetes</taxon>
        <taxon>Pantevenvirales</taxon>
        <taxon>Straboviridae</taxon>
        <taxon>Bragavirus</taxon>
        <taxon>Bragavirus p43</taxon>
    </lineage>
</organism>
<reference evidence="1 2" key="1">
    <citation type="submission" date="2017-12" db="EMBL/GenBank/DDBJ databases">
        <title>Complete genome sequence and characterization of bacteriophage phiP4-3 infecting Proteus pennea.</title>
        <authorList>
            <person name="He Y."/>
            <person name="Yang H."/>
        </authorList>
    </citation>
    <scope>NUCLEOTIDE SEQUENCE [LARGE SCALE GENOMIC DNA]</scope>
</reference>
<sequence>MMYQENLAQLICDSEVSKFKRYNKGLSDFIVKSTLYEGPETGKIVGK</sequence>
<protein>
    <submittedName>
        <fullName evidence="1">Uncharacterized protein</fullName>
    </submittedName>
</protein>
<dbReference type="EMBL" id="MG696114">
    <property type="protein sequence ID" value="AUM58593.1"/>
    <property type="molecule type" value="Genomic_DNA"/>
</dbReference>